<sequence>MSEQVLSNLKYQLQGLMLRNQDGSFGVKAERKKVLVQISAQLKQGGYRLQSVQSLKPKHVNYLVERWQGEGLSAGTIKNRLSHVRWWAEKIGKASMLPKSNHGANQAITLDLEKRTHTPTESKAKELEKNKLEKVSDPLVKLSLRLQREFGLRREEAIKFRPNYAIRGEQLVLKPSWTKGGRPRVIPIRTESQRHLLQQVQKQVGGGALIRPDRNYIQQLKAYERQTSQAGLDKNHGLRHMYAQQRYLELTGWRSPIAGGPTSKQLTPEQKQLDRQARLQVSNELGHSREQITVIYLGR</sequence>
<dbReference type="EMBL" id="AHBZ03000015">
    <property type="protein sequence ID" value="KAF7772142.1"/>
    <property type="molecule type" value="Genomic_DNA"/>
</dbReference>
<reference evidence="4" key="1">
    <citation type="journal article" date="2012" name="J. Bacteriol.">
        <title>Genome sequences of type strains of seven species of the marine bacterium Pseudoalteromonas.</title>
        <authorList>
            <person name="Xie B.B."/>
            <person name="Shu Y.L."/>
            <person name="Qin Q.L."/>
            <person name="Rong J.C."/>
            <person name="Zhang X.Y."/>
            <person name="Chen X.L."/>
            <person name="Shi M."/>
            <person name="He H.L."/>
            <person name="Zhou B.C."/>
            <person name="Zhang Y.Z."/>
        </authorList>
    </citation>
    <scope>NUCLEOTIDE SEQUENCE</scope>
    <source>
        <strain evidence="4">DSM 8771</strain>
    </source>
</reference>
<dbReference type="AlphaFoldDB" id="A0AAD4AJC4"/>
<dbReference type="InterPro" id="IPR024457">
    <property type="entry name" value="Putative_integrase_N"/>
</dbReference>
<evidence type="ECO:0000256" key="1">
    <source>
        <dbReference type="ARBA" id="ARBA00023172"/>
    </source>
</evidence>
<evidence type="ECO:0000259" key="2">
    <source>
        <dbReference type="Pfam" id="PF12834"/>
    </source>
</evidence>
<dbReference type="InterPro" id="IPR024456">
    <property type="entry name" value="Integrase_catalytic_putative"/>
</dbReference>
<dbReference type="GO" id="GO:0006310">
    <property type="term" value="P:DNA recombination"/>
    <property type="evidence" value="ECO:0007669"/>
    <property type="project" value="UniProtKB-KW"/>
</dbReference>
<gene>
    <name evidence="4" type="ORF">PCIT_a2152</name>
</gene>
<evidence type="ECO:0000313" key="4">
    <source>
        <dbReference type="EMBL" id="KAF7772142.1"/>
    </source>
</evidence>
<protein>
    <recommendedName>
        <fullName evidence="6">Integrase</fullName>
    </recommendedName>
</protein>
<name>A0AAD4AJC4_9GAMM</name>
<evidence type="ECO:0000313" key="5">
    <source>
        <dbReference type="Proteomes" id="UP000016487"/>
    </source>
</evidence>
<dbReference type="Pfam" id="PF12834">
    <property type="entry name" value="Phage_int_SAM_2"/>
    <property type="match status" value="1"/>
</dbReference>
<dbReference type="SUPFAM" id="SSF56349">
    <property type="entry name" value="DNA breaking-rejoining enzymes"/>
    <property type="match status" value="1"/>
</dbReference>
<comment type="caution">
    <text evidence="4">The sequence shown here is derived from an EMBL/GenBank/DDBJ whole genome shotgun (WGS) entry which is preliminary data.</text>
</comment>
<dbReference type="InterPro" id="IPR011010">
    <property type="entry name" value="DNA_brk_join_enz"/>
</dbReference>
<keyword evidence="1" id="KW-0233">DNA recombination</keyword>
<feature type="domain" description="Integrase catalytic" evidence="3">
    <location>
        <begin position="134"/>
        <end position="245"/>
    </location>
</feature>
<feature type="domain" description="Putative integrase N-terminal" evidence="2">
    <location>
        <begin position="7"/>
        <end position="94"/>
    </location>
</feature>
<reference evidence="4" key="2">
    <citation type="submission" date="2015-03" db="EMBL/GenBank/DDBJ databases">
        <title>Genome sequence of Pseudoalteromonas citrea.</title>
        <authorList>
            <person name="Xie B.-B."/>
            <person name="Rong J.-C."/>
            <person name="Qin Q.-L."/>
            <person name="Zhang Y.-Z."/>
        </authorList>
    </citation>
    <scope>NUCLEOTIDE SEQUENCE</scope>
    <source>
        <strain evidence="4">DSM 8771</strain>
    </source>
</reference>
<dbReference type="Proteomes" id="UP000016487">
    <property type="component" value="Unassembled WGS sequence"/>
</dbReference>
<dbReference type="InterPro" id="IPR013762">
    <property type="entry name" value="Integrase-like_cat_sf"/>
</dbReference>
<dbReference type="Gene3D" id="1.10.443.10">
    <property type="entry name" value="Intergrase catalytic core"/>
    <property type="match status" value="1"/>
</dbReference>
<accession>A0AAD4AJC4</accession>
<organism evidence="4 5">
    <name type="scientific">Pseudoalteromonas citrea</name>
    <dbReference type="NCBI Taxonomy" id="43655"/>
    <lineage>
        <taxon>Bacteria</taxon>
        <taxon>Pseudomonadati</taxon>
        <taxon>Pseudomonadota</taxon>
        <taxon>Gammaproteobacteria</taxon>
        <taxon>Alteromonadales</taxon>
        <taxon>Pseudoalteromonadaceae</taxon>
        <taxon>Pseudoalteromonas</taxon>
    </lineage>
</organism>
<dbReference type="GO" id="GO:0015074">
    <property type="term" value="P:DNA integration"/>
    <property type="evidence" value="ECO:0007669"/>
    <property type="project" value="InterPro"/>
</dbReference>
<dbReference type="GO" id="GO:0003677">
    <property type="term" value="F:DNA binding"/>
    <property type="evidence" value="ECO:0007669"/>
    <property type="project" value="InterPro"/>
</dbReference>
<evidence type="ECO:0000259" key="3">
    <source>
        <dbReference type="Pfam" id="PF12835"/>
    </source>
</evidence>
<evidence type="ECO:0008006" key="6">
    <source>
        <dbReference type="Google" id="ProtNLM"/>
    </source>
</evidence>
<dbReference type="Pfam" id="PF12835">
    <property type="entry name" value="Integrase_1"/>
    <property type="match status" value="1"/>
</dbReference>
<proteinExistence type="predicted"/>